<evidence type="ECO:0000259" key="7">
    <source>
        <dbReference type="Pfam" id="PF07980"/>
    </source>
</evidence>
<protein>
    <submittedName>
        <fullName evidence="9">RagB/SusD family nutrient uptake outer membrane protein</fullName>
    </submittedName>
</protein>
<evidence type="ECO:0000256" key="6">
    <source>
        <dbReference type="SAM" id="SignalP"/>
    </source>
</evidence>
<dbReference type="InterPro" id="IPR033985">
    <property type="entry name" value="SusD-like_N"/>
</dbReference>
<feature type="domain" description="SusD-like N-terminal" evidence="8">
    <location>
        <begin position="98"/>
        <end position="216"/>
    </location>
</feature>
<keyword evidence="4" id="KW-0472">Membrane</keyword>
<evidence type="ECO:0000259" key="8">
    <source>
        <dbReference type="Pfam" id="PF14322"/>
    </source>
</evidence>
<evidence type="ECO:0000256" key="3">
    <source>
        <dbReference type="ARBA" id="ARBA00022729"/>
    </source>
</evidence>
<keyword evidence="3 6" id="KW-0732">Signal</keyword>
<comment type="similarity">
    <text evidence="2">Belongs to the SusD family.</text>
</comment>
<dbReference type="GO" id="GO:0009279">
    <property type="term" value="C:cell outer membrane"/>
    <property type="evidence" value="ECO:0007669"/>
    <property type="project" value="UniProtKB-SubCell"/>
</dbReference>
<dbReference type="Pfam" id="PF07980">
    <property type="entry name" value="SusD_RagB"/>
    <property type="match status" value="1"/>
</dbReference>
<dbReference type="Pfam" id="PF14322">
    <property type="entry name" value="SusD-like_3"/>
    <property type="match status" value="1"/>
</dbReference>
<feature type="signal peptide" evidence="6">
    <location>
        <begin position="1"/>
        <end position="22"/>
    </location>
</feature>
<feature type="chain" id="PRO_5024460908" evidence="6">
    <location>
        <begin position="23"/>
        <end position="503"/>
    </location>
</feature>
<comment type="caution">
    <text evidence="9">The sequence shown here is derived from an EMBL/GenBank/DDBJ whole genome shotgun (WGS) entry which is preliminary data.</text>
</comment>
<keyword evidence="10" id="KW-1185">Reference proteome</keyword>
<evidence type="ECO:0000256" key="4">
    <source>
        <dbReference type="ARBA" id="ARBA00023136"/>
    </source>
</evidence>
<dbReference type="EMBL" id="VWNE01000023">
    <property type="protein sequence ID" value="KAA8481556.1"/>
    <property type="molecule type" value="Genomic_DNA"/>
</dbReference>
<keyword evidence="5" id="KW-0998">Cell outer membrane</keyword>
<feature type="domain" description="RagB/SusD" evidence="7">
    <location>
        <begin position="262"/>
        <end position="473"/>
    </location>
</feature>
<evidence type="ECO:0000256" key="2">
    <source>
        <dbReference type="ARBA" id="ARBA00006275"/>
    </source>
</evidence>
<proteinExistence type="inferred from homology"/>
<sequence>MKKVLMTLFVTCSLLLSSCVKDLTIDNPNEFSMEVFWKTETDAVKGVNAIYSTLHRGPMSRWLFFITIIRSDEGYSTSPDPDLRNNFDRFIITDTNYGNIADVWLDMYIGIFRANQVLDNVPAIQMDETKKQRLLGEAKFLRGMFYYHLASIWGRVPLQLKTSTPLDAPPLASLGEVWGQVESDLTDAVTKLPAVYSSPEDLGRATKGAAYALLAKAQMQQQKYTEALQPLQWLVEGEGKAIYDLMPNFRDNFLITSENNRESVFEWQFAENLADNHDDDTDPRTGNLNYGSSLPQFFSPVGWSDGEARRWPVNEFLQEQTTSGARDPRLAATYLYNYTDERGPNFSMIYGQTFTARFGATNERIWFRKFLNDHWKNEEGYRSPNNYRFIRYADVLLMYAECLNAVNRTTDAYQYVDRVRQRAGLARLSVVKPGLNKDQFLQQIKHERITELTGEGHRWNDLARWGELGPQLSSRDEGFANFVKGRHEYLAIPQIDRDINPNL</sequence>
<dbReference type="OrthoDB" id="5694214at2"/>
<dbReference type="CDD" id="cd08977">
    <property type="entry name" value="SusD"/>
    <property type="match status" value="1"/>
</dbReference>
<dbReference type="Gene3D" id="1.25.40.390">
    <property type="match status" value="1"/>
</dbReference>
<evidence type="ECO:0000256" key="5">
    <source>
        <dbReference type="ARBA" id="ARBA00023237"/>
    </source>
</evidence>
<dbReference type="SUPFAM" id="SSF48452">
    <property type="entry name" value="TPR-like"/>
    <property type="match status" value="1"/>
</dbReference>
<dbReference type="InterPro" id="IPR011990">
    <property type="entry name" value="TPR-like_helical_dom_sf"/>
</dbReference>
<dbReference type="PROSITE" id="PS51257">
    <property type="entry name" value="PROKAR_LIPOPROTEIN"/>
    <property type="match status" value="1"/>
</dbReference>
<gene>
    <name evidence="9" type="ORF">F1649_14630</name>
</gene>
<evidence type="ECO:0000313" key="9">
    <source>
        <dbReference type="EMBL" id="KAA8481556.1"/>
    </source>
</evidence>
<organism evidence="9 10">
    <name type="scientific">Arcticibacter tournemirensis</name>
    <dbReference type="NCBI Taxonomy" id="699437"/>
    <lineage>
        <taxon>Bacteria</taxon>
        <taxon>Pseudomonadati</taxon>
        <taxon>Bacteroidota</taxon>
        <taxon>Sphingobacteriia</taxon>
        <taxon>Sphingobacteriales</taxon>
        <taxon>Sphingobacteriaceae</taxon>
        <taxon>Arcticibacter</taxon>
    </lineage>
</organism>
<comment type="subcellular location">
    <subcellularLocation>
        <location evidence="1">Cell outer membrane</location>
    </subcellularLocation>
</comment>
<dbReference type="RefSeq" id="WP_141813768.1">
    <property type="nucleotide sequence ID" value="NZ_VFPL01000001.1"/>
</dbReference>
<dbReference type="AlphaFoldDB" id="A0A5M9H3Q9"/>
<name>A0A5M9H3Q9_9SPHI</name>
<dbReference type="Proteomes" id="UP000322918">
    <property type="component" value="Unassembled WGS sequence"/>
</dbReference>
<reference evidence="9 10" key="1">
    <citation type="submission" date="2019-09" db="EMBL/GenBank/DDBJ databases">
        <title>Pararcticibacter amylolyticus gen. nov., sp. nov., isolated from a rottenly hemp rope, and reclassification of Pedobacter tournemirensis as Pararcticibacter tournemirensis comb. nov.</title>
        <authorList>
            <person name="Cai Y."/>
        </authorList>
    </citation>
    <scope>NUCLEOTIDE SEQUENCE [LARGE SCALE GENOMIC DNA]</scope>
    <source>
        <strain evidence="9 10">TF5-37.2-LB10</strain>
    </source>
</reference>
<accession>A0A5M9H3Q9</accession>
<dbReference type="InterPro" id="IPR012944">
    <property type="entry name" value="SusD_RagB_dom"/>
</dbReference>
<evidence type="ECO:0000313" key="10">
    <source>
        <dbReference type="Proteomes" id="UP000322918"/>
    </source>
</evidence>
<evidence type="ECO:0000256" key="1">
    <source>
        <dbReference type="ARBA" id="ARBA00004442"/>
    </source>
</evidence>